<reference evidence="1 2" key="1">
    <citation type="submission" date="2024-01" db="EMBL/GenBank/DDBJ databases">
        <authorList>
            <person name="Waweru B."/>
        </authorList>
    </citation>
    <scope>NUCLEOTIDE SEQUENCE [LARGE SCALE GENOMIC DNA]</scope>
</reference>
<dbReference type="EMBL" id="CAWUPB010001173">
    <property type="protein sequence ID" value="CAK7346790.1"/>
    <property type="molecule type" value="Genomic_DNA"/>
</dbReference>
<proteinExistence type="predicted"/>
<name>A0AAV1S8F4_9ROSI</name>
<dbReference type="Proteomes" id="UP001314170">
    <property type="component" value="Unassembled WGS sequence"/>
</dbReference>
<keyword evidence="2" id="KW-1185">Reference proteome</keyword>
<evidence type="ECO:0000313" key="2">
    <source>
        <dbReference type="Proteomes" id="UP001314170"/>
    </source>
</evidence>
<comment type="caution">
    <text evidence="1">The sequence shown here is derived from an EMBL/GenBank/DDBJ whole genome shotgun (WGS) entry which is preliminary data.</text>
</comment>
<dbReference type="AlphaFoldDB" id="A0AAV1S8F4"/>
<accession>A0AAV1S8F4</accession>
<protein>
    <submittedName>
        <fullName evidence="1">Uncharacterized protein</fullName>
    </submittedName>
</protein>
<evidence type="ECO:0000313" key="1">
    <source>
        <dbReference type="EMBL" id="CAK7346790.1"/>
    </source>
</evidence>
<gene>
    <name evidence="1" type="ORF">DCAF_LOCUS19468</name>
</gene>
<organism evidence="1 2">
    <name type="scientific">Dovyalis caffra</name>
    <dbReference type="NCBI Taxonomy" id="77055"/>
    <lineage>
        <taxon>Eukaryota</taxon>
        <taxon>Viridiplantae</taxon>
        <taxon>Streptophyta</taxon>
        <taxon>Embryophyta</taxon>
        <taxon>Tracheophyta</taxon>
        <taxon>Spermatophyta</taxon>
        <taxon>Magnoliopsida</taxon>
        <taxon>eudicotyledons</taxon>
        <taxon>Gunneridae</taxon>
        <taxon>Pentapetalae</taxon>
        <taxon>rosids</taxon>
        <taxon>fabids</taxon>
        <taxon>Malpighiales</taxon>
        <taxon>Salicaceae</taxon>
        <taxon>Flacourtieae</taxon>
        <taxon>Dovyalis</taxon>
    </lineage>
</organism>
<sequence>MAPKHPRFNPFWQLIVVIVSGNSESKTKKVLTTKILTQRLVSLSWWGERGRRVLAIGLLDQSEG</sequence>